<sequence>MHLLPNWPKTRISMDPSDKNHSSNKSQTDGNPSSESDPRSQTSVSPKSSWGPSVTMQYPPRNTMETVRDVLGRWRQKVGEVKPRRWQRTLLRMCGNIAQALPMLLWEGLLKERKSLLKEVMPRSFNKHLTLFLRIMGVLYWPTAKLAFCSDNPLPYKVGNQTEWSYYKVIVPIASN</sequence>
<organism evidence="1 2">
    <name type="scientific">Persea americana</name>
    <name type="common">Avocado</name>
    <dbReference type="NCBI Taxonomy" id="3435"/>
    <lineage>
        <taxon>Eukaryota</taxon>
        <taxon>Viridiplantae</taxon>
        <taxon>Streptophyta</taxon>
        <taxon>Embryophyta</taxon>
        <taxon>Tracheophyta</taxon>
        <taxon>Spermatophyta</taxon>
        <taxon>Magnoliopsida</taxon>
        <taxon>Magnoliidae</taxon>
        <taxon>Laurales</taxon>
        <taxon>Lauraceae</taxon>
        <taxon>Persea</taxon>
    </lineage>
</organism>
<protein>
    <submittedName>
        <fullName evidence="1">Uncharacterized protein</fullName>
    </submittedName>
</protein>
<gene>
    <name evidence="1" type="ORF">MRB53_001117</name>
</gene>
<dbReference type="Proteomes" id="UP001234297">
    <property type="component" value="Chromosome 1"/>
</dbReference>
<evidence type="ECO:0000313" key="2">
    <source>
        <dbReference type="Proteomes" id="UP001234297"/>
    </source>
</evidence>
<accession>A0ACC2MQY0</accession>
<dbReference type="EMBL" id="CM056809">
    <property type="protein sequence ID" value="KAJ8648094.1"/>
    <property type="molecule type" value="Genomic_DNA"/>
</dbReference>
<reference evidence="1 2" key="1">
    <citation type="journal article" date="2022" name="Hortic Res">
        <title>A haplotype resolved chromosomal level avocado genome allows analysis of novel avocado genes.</title>
        <authorList>
            <person name="Nath O."/>
            <person name="Fletcher S.J."/>
            <person name="Hayward A."/>
            <person name="Shaw L.M."/>
            <person name="Masouleh A.K."/>
            <person name="Furtado A."/>
            <person name="Henry R.J."/>
            <person name="Mitter N."/>
        </authorList>
    </citation>
    <scope>NUCLEOTIDE SEQUENCE [LARGE SCALE GENOMIC DNA]</scope>
    <source>
        <strain evidence="2">cv. Hass</strain>
    </source>
</reference>
<keyword evidence="2" id="KW-1185">Reference proteome</keyword>
<proteinExistence type="predicted"/>
<evidence type="ECO:0000313" key="1">
    <source>
        <dbReference type="EMBL" id="KAJ8648094.1"/>
    </source>
</evidence>
<name>A0ACC2MQY0_PERAE</name>
<comment type="caution">
    <text evidence="1">The sequence shown here is derived from an EMBL/GenBank/DDBJ whole genome shotgun (WGS) entry which is preliminary data.</text>
</comment>